<dbReference type="KEGG" id="rarg:115735001"/>
<organism evidence="2 3">
    <name type="scientific">Rhodamnia argentea</name>
    <dbReference type="NCBI Taxonomy" id="178133"/>
    <lineage>
        <taxon>Eukaryota</taxon>
        <taxon>Viridiplantae</taxon>
        <taxon>Streptophyta</taxon>
        <taxon>Embryophyta</taxon>
        <taxon>Tracheophyta</taxon>
        <taxon>Spermatophyta</taxon>
        <taxon>Magnoliopsida</taxon>
        <taxon>eudicotyledons</taxon>
        <taxon>Gunneridae</taxon>
        <taxon>Pentapetalae</taxon>
        <taxon>rosids</taxon>
        <taxon>malvids</taxon>
        <taxon>Myrtales</taxon>
        <taxon>Myrtaceae</taxon>
        <taxon>Myrtoideae</taxon>
        <taxon>Myrteae</taxon>
        <taxon>Australasian group</taxon>
        <taxon>Rhodamnia</taxon>
    </lineage>
</organism>
<protein>
    <submittedName>
        <fullName evidence="3">Uncharacterized protein LOC115735001</fullName>
    </submittedName>
</protein>
<dbReference type="GeneID" id="115735001"/>
<proteinExistence type="predicted"/>
<feature type="compositionally biased region" description="Basic and acidic residues" evidence="1">
    <location>
        <begin position="92"/>
        <end position="101"/>
    </location>
</feature>
<dbReference type="PANTHER" id="PTHR47076">
    <property type="entry name" value="NHL DOMAIN PROTEIN"/>
    <property type="match status" value="1"/>
</dbReference>
<dbReference type="AlphaFoldDB" id="A0A8B8NIG4"/>
<evidence type="ECO:0000256" key="1">
    <source>
        <dbReference type="SAM" id="MobiDB-lite"/>
    </source>
</evidence>
<evidence type="ECO:0000313" key="3">
    <source>
        <dbReference type="RefSeq" id="XP_030521908.2"/>
    </source>
</evidence>
<name>A0A8B8NIG4_9MYRT</name>
<dbReference type="Proteomes" id="UP000827889">
    <property type="component" value="Chromosome 7"/>
</dbReference>
<feature type="region of interest" description="Disordered" evidence="1">
    <location>
        <begin position="84"/>
        <end position="128"/>
    </location>
</feature>
<dbReference type="RefSeq" id="XP_030521908.2">
    <property type="nucleotide sequence ID" value="XM_030666048.2"/>
</dbReference>
<reference evidence="3" key="1">
    <citation type="submission" date="2025-08" db="UniProtKB">
        <authorList>
            <consortium name="RefSeq"/>
        </authorList>
    </citation>
    <scope>IDENTIFICATION</scope>
    <source>
        <tissue evidence="3">Leaf</tissue>
    </source>
</reference>
<keyword evidence="2" id="KW-1185">Reference proteome</keyword>
<gene>
    <name evidence="3" type="primary">LOC115735001</name>
</gene>
<evidence type="ECO:0000313" key="2">
    <source>
        <dbReference type="Proteomes" id="UP000827889"/>
    </source>
</evidence>
<sequence>MNSSRADHRILRCTAEQLILITAWVFLSISSSTRSEVTELPLPHHSLGCEISSPRDPLFHLSYNVTFPLPLSLSLSLSQHHRKRVQTRTLTHRRERERETMEEVESPASSRRNKEADPMIEEGSSPAHDTSLCCNHCFGFRRPGRARPSSSSSFWERIGSSHFDRRWWAPGLRVLKKLREWSEIVAGPRWKTFIRRFSRSRAIGAAGGAHNPNRHGKFNYDPMSYALNFDEGPGHDPHLDDEDHFRRYRNFSFVRHAWAPGGGDLAAEDVAGKGKDAMVTAVA</sequence>
<accession>A0A8B8NIG4</accession>
<dbReference type="PANTHER" id="PTHR47076:SF1">
    <property type="entry name" value="NHL DOMAIN PROTEIN"/>
    <property type="match status" value="1"/>
</dbReference>